<feature type="signal peptide" evidence="1">
    <location>
        <begin position="1"/>
        <end position="17"/>
    </location>
</feature>
<keyword evidence="1" id="KW-0732">Signal</keyword>
<protein>
    <submittedName>
        <fullName evidence="2">Uncharacterized protein</fullName>
    </submittedName>
</protein>
<proteinExistence type="predicted"/>
<keyword evidence="3" id="KW-1185">Reference proteome</keyword>
<dbReference type="AlphaFoldDB" id="A0A0A1TK48"/>
<evidence type="ECO:0000313" key="2">
    <source>
        <dbReference type="EMBL" id="CEJ90172.1"/>
    </source>
</evidence>
<evidence type="ECO:0000256" key="1">
    <source>
        <dbReference type="SAM" id="SignalP"/>
    </source>
</evidence>
<reference evidence="2 3" key="1">
    <citation type="journal article" date="2015" name="Genome Announc.">
        <title>Draft Genome Sequence and Gene Annotation of the Entomopathogenic Fungus Verticillium hemipterigenum.</title>
        <authorList>
            <person name="Horn F."/>
            <person name="Habel A."/>
            <person name="Scharf D.H."/>
            <person name="Dworschak J."/>
            <person name="Brakhage A.A."/>
            <person name="Guthke R."/>
            <person name="Hertweck C."/>
            <person name="Linde J."/>
        </authorList>
    </citation>
    <scope>NUCLEOTIDE SEQUENCE [LARGE SCALE GENOMIC DNA]</scope>
</reference>
<sequence>MRASTVFAIAAAGLANAAEPSTLTVVSTMTQTKTLTSCKAGYTGCPVKHTSSSIPHNTTTVVPTSSAKWNVTNSTSTYCPTASWTSSVPVVITPTASSPAQPPAVKPSSGAVAGANIAKSGLVGAALAAVMAIAF</sequence>
<organism evidence="2 3">
    <name type="scientific">[Torrubiella] hemipterigena</name>
    <dbReference type="NCBI Taxonomy" id="1531966"/>
    <lineage>
        <taxon>Eukaryota</taxon>
        <taxon>Fungi</taxon>
        <taxon>Dikarya</taxon>
        <taxon>Ascomycota</taxon>
        <taxon>Pezizomycotina</taxon>
        <taxon>Sordariomycetes</taxon>
        <taxon>Hypocreomycetidae</taxon>
        <taxon>Hypocreales</taxon>
        <taxon>Clavicipitaceae</taxon>
        <taxon>Clavicipitaceae incertae sedis</taxon>
        <taxon>'Torrubiella' clade</taxon>
    </lineage>
</organism>
<dbReference type="EMBL" id="CDHN01000003">
    <property type="protein sequence ID" value="CEJ90172.1"/>
    <property type="molecule type" value="Genomic_DNA"/>
</dbReference>
<evidence type="ECO:0000313" key="3">
    <source>
        <dbReference type="Proteomes" id="UP000039046"/>
    </source>
</evidence>
<feature type="chain" id="PRO_5001979496" evidence="1">
    <location>
        <begin position="18"/>
        <end position="135"/>
    </location>
</feature>
<gene>
    <name evidence="2" type="ORF">VHEMI05972</name>
</gene>
<dbReference type="HOGENOM" id="CLU_1887211_0_0_1"/>
<name>A0A0A1TK48_9HYPO</name>
<dbReference type="Proteomes" id="UP000039046">
    <property type="component" value="Unassembled WGS sequence"/>
</dbReference>
<accession>A0A0A1TK48</accession>